<evidence type="ECO:0000313" key="4">
    <source>
        <dbReference type="Proteomes" id="UP000688137"/>
    </source>
</evidence>
<dbReference type="Proteomes" id="UP000688137">
    <property type="component" value="Unassembled WGS sequence"/>
</dbReference>
<name>A0A8S1LDQ8_PARPR</name>
<keyword evidence="4" id="KW-1185">Reference proteome</keyword>
<gene>
    <name evidence="2" type="ORF">PPRIM_AZ9-3.1.T0380034</name>
    <name evidence="3" type="ORF">PPRIM_AZ9-3.1.T0510022</name>
</gene>
<reference evidence="2" key="1">
    <citation type="submission" date="2021-01" db="EMBL/GenBank/DDBJ databases">
        <authorList>
            <consortium name="Genoscope - CEA"/>
            <person name="William W."/>
        </authorList>
    </citation>
    <scope>NUCLEOTIDE SEQUENCE</scope>
</reference>
<dbReference type="EMBL" id="CAJJDM010000037">
    <property type="protein sequence ID" value="CAD8065707.1"/>
    <property type="molecule type" value="Genomic_DNA"/>
</dbReference>
<protein>
    <submittedName>
        <fullName evidence="2">Uncharacterized protein</fullName>
    </submittedName>
</protein>
<keyword evidence="1" id="KW-0472">Membrane</keyword>
<keyword evidence="1" id="KW-1133">Transmembrane helix</keyword>
<accession>A0A8S1LDQ8</accession>
<sequence length="94" mass="10853">MAMDNSKFEQMSKHFPKSLKFSLNPVYYGARVGIQAYLGLLVGGTLVIYLNTFNGITFPYLYKRQKVEYQAVPDFYSKQVLLYQRTVPNTVTQL</sequence>
<dbReference type="EMBL" id="CAJJDM010000051">
    <property type="protein sequence ID" value="CAD8073414.1"/>
    <property type="molecule type" value="Genomic_DNA"/>
</dbReference>
<evidence type="ECO:0000256" key="1">
    <source>
        <dbReference type="SAM" id="Phobius"/>
    </source>
</evidence>
<evidence type="ECO:0000313" key="3">
    <source>
        <dbReference type="EMBL" id="CAD8073414.1"/>
    </source>
</evidence>
<evidence type="ECO:0000313" key="2">
    <source>
        <dbReference type="EMBL" id="CAD8065707.1"/>
    </source>
</evidence>
<organism evidence="2 4">
    <name type="scientific">Paramecium primaurelia</name>
    <dbReference type="NCBI Taxonomy" id="5886"/>
    <lineage>
        <taxon>Eukaryota</taxon>
        <taxon>Sar</taxon>
        <taxon>Alveolata</taxon>
        <taxon>Ciliophora</taxon>
        <taxon>Intramacronucleata</taxon>
        <taxon>Oligohymenophorea</taxon>
        <taxon>Peniculida</taxon>
        <taxon>Parameciidae</taxon>
        <taxon>Paramecium</taxon>
    </lineage>
</organism>
<keyword evidence="1" id="KW-0812">Transmembrane</keyword>
<dbReference type="AlphaFoldDB" id="A0A8S1LDQ8"/>
<proteinExistence type="predicted"/>
<feature type="transmembrane region" description="Helical" evidence="1">
    <location>
        <begin position="34"/>
        <end position="56"/>
    </location>
</feature>
<comment type="caution">
    <text evidence="2">The sequence shown here is derived from an EMBL/GenBank/DDBJ whole genome shotgun (WGS) entry which is preliminary data.</text>
</comment>